<proteinExistence type="inferred from homology"/>
<feature type="compositionally biased region" description="Acidic residues" evidence="3">
    <location>
        <begin position="430"/>
        <end position="443"/>
    </location>
</feature>
<dbReference type="CDD" id="cd03484">
    <property type="entry name" value="MutL_Trans_hPMS_2_like"/>
    <property type="match status" value="1"/>
</dbReference>
<dbReference type="InterPro" id="IPR013507">
    <property type="entry name" value="DNA_mismatch_S5_2-like"/>
</dbReference>
<dbReference type="Gene3D" id="3.30.230.10">
    <property type="match status" value="1"/>
</dbReference>
<dbReference type="OrthoDB" id="10263226at2759"/>
<dbReference type="CDD" id="cd16926">
    <property type="entry name" value="HATPase_MutL-MLH-PMS-like"/>
    <property type="match status" value="1"/>
</dbReference>
<evidence type="ECO:0000259" key="4">
    <source>
        <dbReference type="SMART" id="SM00853"/>
    </source>
</evidence>
<feature type="region of interest" description="Disordered" evidence="3">
    <location>
        <begin position="360"/>
        <end position="444"/>
    </location>
</feature>
<dbReference type="VEuPathDB" id="FungiDB:PGUG_01964"/>
<dbReference type="Pfam" id="PF13589">
    <property type="entry name" value="HATPase_c_3"/>
    <property type="match status" value="1"/>
</dbReference>
<name>A5DFB3_PICGU</name>
<dbReference type="STRING" id="294746.A5DFB3"/>
<dbReference type="AlphaFoldDB" id="A5DFB3"/>
<dbReference type="SMART" id="SM00853">
    <property type="entry name" value="MutL_C"/>
    <property type="match status" value="1"/>
</dbReference>
<dbReference type="InParanoid" id="A5DFB3"/>
<dbReference type="InterPro" id="IPR042120">
    <property type="entry name" value="MutL_C_dimsub"/>
</dbReference>
<evidence type="ECO:0000313" key="6">
    <source>
        <dbReference type="EMBL" id="EDK37866.2"/>
    </source>
</evidence>
<dbReference type="InterPro" id="IPR037198">
    <property type="entry name" value="MutL_C_sf"/>
</dbReference>
<dbReference type="InterPro" id="IPR002099">
    <property type="entry name" value="MutL/Mlh/PMS"/>
</dbReference>
<dbReference type="Gene3D" id="3.30.565.10">
    <property type="entry name" value="Histidine kinase-like ATPase, C-terminal domain"/>
    <property type="match status" value="1"/>
</dbReference>
<dbReference type="InterPro" id="IPR042121">
    <property type="entry name" value="MutL_C_regsub"/>
</dbReference>
<dbReference type="InterPro" id="IPR014790">
    <property type="entry name" value="MutL_C"/>
</dbReference>
<dbReference type="FunCoup" id="A5DFB3">
    <property type="interactions" value="753"/>
</dbReference>
<dbReference type="GeneID" id="5128121"/>
<feature type="compositionally biased region" description="Polar residues" evidence="3">
    <location>
        <begin position="361"/>
        <end position="377"/>
    </location>
</feature>
<keyword evidence="2" id="KW-0227">DNA damage</keyword>
<organism evidence="6 7">
    <name type="scientific">Meyerozyma guilliermondii (strain ATCC 6260 / CBS 566 / DSM 6381 / JCM 1539 / NBRC 10279 / NRRL Y-324)</name>
    <name type="common">Yeast</name>
    <name type="synonym">Candida guilliermondii</name>
    <dbReference type="NCBI Taxonomy" id="294746"/>
    <lineage>
        <taxon>Eukaryota</taxon>
        <taxon>Fungi</taxon>
        <taxon>Dikarya</taxon>
        <taxon>Ascomycota</taxon>
        <taxon>Saccharomycotina</taxon>
        <taxon>Pichiomycetes</taxon>
        <taxon>Debaryomycetaceae</taxon>
        <taxon>Meyerozyma</taxon>
    </lineage>
</organism>
<dbReference type="SUPFAM" id="SSF118116">
    <property type="entry name" value="DNA mismatch repair protein MutL"/>
    <property type="match status" value="1"/>
</dbReference>
<dbReference type="PANTHER" id="PTHR10073">
    <property type="entry name" value="DNA MISMATCH REPAIR PROTEIN MLH, PMS, MUTL"/>
    <property type="match status" value="1"/>
</dbReference>
<dbReference type="Pfam" id="PF08676">
    <property type="entry name" value="MutL_C"/>
    <property type="match status" value="1"/>
</dbReference>
<feature type="domain" description="MutL C-terminal dimerisation" evidence="4">
    <location>
        <begin position="662"/>
        <end position="812"/>
    </location>
</feature>
<feature type="region of interest" description="Disordered" evidence="3">
    <location>
        <begin position="488"/>
        <end position="509"/>
    </location>
</feature>
<dbReference type="InterPro" id="IPR014721">
    <property type="entry name" value="Ribsml_uS5_D2-typ_fold_subgr"/>
</dbReference>
<evidence type="ECO:0000256" key="3">
    <source>
        <dbReference type="SAM" id="MobiDB-lite"/>
    </source>
</evidence>
<dbReference type="GO" id="GO:0140664">
    <property type="term" value="F:ATP-dependent DNA damage sensor activity"/>
    <property type="evidence" value="ECO:0007669"/>
    <property type="project" value="InterPro"/>
</dbReference>
<evidence type="ECO:0000256" key="2">
    <source>
        <dbReference type="ARBA" id="ARBA00022763"/>
    </source>
</evidence>
<dbReference type="PANTHER" id="PTHR10073:SF52">
    <property type="entry name" value="MISMATCH REPAIR ENDONUCLEASE PMS2"/>
    <property type="match status" value="1"/>
</dbReference>
<gene>
    <name evidence="6" type="ORF">PGUG_01964</name>
</gene>
<comment type="similarity">
    <text evidence="1">Belongs to the DNA mismatch repair MutL/HexB family.</text>
</comment>
<dbReference type="HOGENOM" id="CLU_004131_0_2_1"/>
<sequence>MPIKNIDSTEVQRITSGQVIVDLVSVVKELVENAIDSGSTKIDVTFSDSGLDYIKIEDDGSGIEEEDFEYVCLRHHTSKLVSFEGLAQVSTLGFRGEAMSSICSVANLTISTCTKQNYPRISQLTFDNMGRLTGTEKSVGGLRGTVVTVTSLFNALPVRRKTLEKNIKREFQKAVNNLICYILIHPEIRFTVYNITAAKKKQMMLGTQGGSKADIKSCLLNVYGSNGTYGLESVSLEAKELEVKFKLNAGDLPVLKRLDIKFEGMISNCSFGMGRSAGDRQYIYLNKRPVESRRFIKTVNEVYRSFNTVQFPVVVLNIVLDGDFLDINVTPDKRTVMIHNEDVLNDVLRHELTKFYESEDTQIPVNSDSWESPSQSIDRAKRKEDYEQPSSLKRYHLAEDEELDADDTRNTENELNDIGENVEEHKSQEEDQMEHDESYEEDSVNDREMIENTNNVDEMENNESHEEDSINEKEMIEDTYNVDENEIQISDHDSPHPNITRATDDKPTTLFVDDDDNFTAEQEATAEQEVADQVTADQVTEDPREVRVVKLSDFVHSDGTSEVVASDSEKELDDNISISIGNRNFLESPKKQSPKKKNNVHDVRKVLSFDINGIGSNILNNDHQNSSQAGKKIHIDNIEAREEAEKKLVYSISKKDFTKMQVVGQFNLGFILVTLNGGNNLFIVDQHASDEKYNFERLANSTTMFHSQSLVVPRNMELNALDEMTVLANLEVFKTNGFGLKVDEDEAPGHRVKLTSLPVSRTTVFDESDFHELIHLTNQAGSINNKHVKCSKIRTILASRSCRSSIMIGQPLSTSTMKKVVHNLSHLDKPWNCPHGRPTMRHLTELNEWHTFTKDYHLH</sequence>
<dbReference type="RefSeq" id="XP_001486293.2">
    <property type="nucleotide sequence ID" value="XM_001486243.1"/>
</dbReference>
<evidence type="ECO:0000256" key="1">
    <source>
        <dbReference type="ARBA" id="ARBA00006082"/>
    </source>
</evidence>
<dbReference type="FunFam" id="3.30.1370.100:FF:000001">
    <property type="entry name" value="Mismatch repair endonuclease pms1, putative"/>
    <property type="match status" value="1"/>
</dbReference>
<evidence type="ECO:0000259" key="5">
    <source>
        <dbReference type="SMART" id="SM01340"/>
    </source>
</evidence>
<keyword evidence="7" id="KW-1185">Reference proteome</keyword>
<dbReference type="Gene3D" id="3.30.1370.100">
    <property type="entry name" value="MutL, C-terminal domain, regulatory subdomain"/>
    <property type="match status" value="1"/>
</dbReference>
<dbReference type="OMA" id="SFNNVQY"/>
<dbReference type="FunFam" id="3.30.565.10:FF:000017">
    <property type="entry name" value="PMS1 homolog 1, mismatch repair system component"/>
    <property type="match status" value="1"/>
</dbReference>
<dbReference type="SUPFAM" id="SSF55874">
    <property type="entry name" value="ATPase domain of HSP90 chaperone/DNA topoisomerase II/histidine kinase"/>
    <property type="match status" value="1"/>
</dbReference>
<dbReference type="InterPro" id="IPR036890">
    <property type="entry name" value="HATPase_C_sf"/>
</dbReference>
<accession>A5DFB3</accession>
<protein>
    <submittedName>
        <fullName evidence="6">Uncharacterized protein</fullName>
    </submittedName>
</protein>
<dbReference type="Proteomes" id="UP000001997">
    <property type="component" value="Unassembled WGS sequence"/>
</dbReference>
<dbReference type="eggNOG" id="KOG1978">
    <property type="taxonomic scope" value="Eukaryota"/>
</dbReference>
<dbReference type="SUPFAM" id="SSF54211">
    <property type="entry name" value="Ribosomal protein S5 domain 2-like"/>
    <property type="match status" value="1"/>
</dbReference>
<dbReference type="SMART" id="SM01340">
    <property type="entry name" value="DNA_mis_repair"/>
    <property type="match status" value="1"/>
</dbReference>
<dbReference type="GO" id="GO:0032389">
    <property type="term" value="C:MutLalpha complex"/>
    <property type="evidence" value="ECO:0007669"/>
    <property type="project" value="EnsemblFungi"/>
</dbReference>
<dbReference type="NCBIfam" id="TIGR00585">
    <property type="entry name" value="mutl"/>
    <property type="match status" value="1"/>
</dbReference>
<dbReference type="GO" id="GO:0016887">
    <property type="term" value="F:ATP hydrolysis activity"/>
    <property type="evidence" value="ECO:0007669"/>
    <property type="project" value="EnsemblFungi"/>
</dbReference>
<dbReference type="InterPro" id="IPR020568">
    <property type="entry name" value="Ribosomal_Su5_D2-typ_SF"/>
</dbReference>
<dbReference type="GO" id="GO:0005524">
    <property type="term" value="F:ATP binding"/>
    <property type="evidence" value="ECO:0007669"/>
    <property type="project" value="EnsemblFungi"/>
</dbReference>
<dbReference type="GO" id="GO:0003697">
    <property type="term" value="F:single-stranded DNA binding"/>
    <property type="evidence" value="ECO:0007669"/>
    <property type="project" value="EnsemblFungi"/>
</dbReference>
<dbReference type="Gene3D" id="3.30.1540.20">
    <property type="entry name" value="MutL, C-terminal domain, dimerisation subdomain"/>
    <property type="match status" value="1"/>
</dbReference>
<dbReference type="GO" id="GO:0000404">
    <property type="term" value="F:heteroduplex DNA loop binding"/>
    <property type="evidence" value="ECO:0007669"/>
    <property type="project" value="EnsemblFungi"/>
</dbReference>
<dbReference type="InterPro" id="IPR038973">
    <property type="entry name" value="MutL/Mlh/Pms-like"/>
</dbReference>
<dbReference type="GO" id="GO:0032139">
    <property type="term" value="F:dinucleotide insertion or deletion binding"/>
    <property type="evidence" value="ECO:0007669"/>
    <property type="project" value="EnsemblFungi"/>
</dbReference>
<evidence type="ECO:0000313" key="7">
    <source>
        <dbReference type="Proteomes" id="UP000001997"/>
    </source>
</evidence>
<dbReference type="Pfam" id="PF01119">
    <property type="entry name" value="DNA_mis_repair"/>
    <property type="match status" value="1"/>
</dbReference>
<dbReference type="GO" id="GO:0000710">
    <property type="term" value="P:meiotic mismatch repair"/>
    <property type="evidence" value="ECO:0007669"/>
    <property type="project" value="EnsemblFungi"/>
</dbReference>
<dbReference type="KEGG" id="pgu:PGUG_01964"/>
<feature type="domain" description="DNA mismatch repair protein S5" evidence="5">
    <location>
        <begin position="219"/>
        <end position="357"/>
    </location>
</feature>
<dbReference type="EMBL" id="CH408156">
    <property type="protein sequence ID" value="EDK37866.2"/>
    <property type="molecule type" value="Genomic_DNA"/>
</dbReference>
<reference evidence="6 7" key="1">
    <citation type="journal article" date="2009" name="Nature">
        <title>Evolution of pathogenicity and sexual reproduction in eight Candida genomes.</title>
        <authorList>
            <person name="Butler G."/>
            <person name="Rasmussen M.D."/>
            <person name="Lin M.F."/>
            <person name="Santos M.A."/>
            <person name="Sakthikumar S."/>
            <person name="Munro C.A."/>
            <person name="Rheinbay E."/>
            <person name="Grabherr M."/>
            <person name="Forche A."/>
            <person name="Reedy J.L."/>
            <person name="Agrafioti I."/>
            <person name="Arnaud M.B."/>
            <person name="Bates S."/>
            <person name="Brown A.J."/>
            <person name="Brunke S."/>
            <person name="Costanzo M.C."/>
            <person name="Fitzpatrick D.A."/>
            <person name="de Groot P.W."/>
            <person name="Harris D."/>
            <person name="Hoyer L.L."/>
            <person name="Hube B."/>
            <person name="Klis F.M."/>
            <person name="Kodira C."/>
            <person name="Lennard N."/>
            <person name="Logue M.E."/>
            <person name="Martin R."/>
            <person name="Neiman A.M."/>
            <person name="Nikolaou E."/>
            <person name="Quail M.A."/>
            <person name="Quinn J."/>
            <person name="Santos M.C."/>
            <person name="Schmitzberger F.F."/>
            <person name="Sherlock G."/>
            <person name="Shah P."/>
            <person name="Silverstein K.A."/>
            <person name="Skrzypek M.S."/>
            <person name="Soll D."/>
            <person name="Staggs R."/>
            <person name="Stansfield I."/>
            <person name="Stumpf M.P."/>
            <person name="Sudbery P.E."/>
            <person name="Srikantha T."/>
            <person name="Zeng Q."/>
            <person name="Berman J."/>
            <person name="Berriman M."/>
            <person name="Heitman J."/>
            <person name="Gow N.A."/>
            <person name="Lorenz M.C."/>
            <person name="Birren B.W."/>
            <person name="Kellis M."/>
            <person name="Cuomo C.A."/>
        </authorList>
    </citation>
    <scope>NUCLEOTIDE SEQUENCE [LARGE SCALE GENOMIC DNA]</scope>
    <source>
        <strain evidence="7">ATCC 6260 / CBS 566 / DSM 6381 / JCM 1539 / NBRC 10279 / NRRL Y-324</strain>
    </source>
</reference>